<gene>
    <name evidence="1" type="ORF">GO485_21340</name>
</gene>
<evidence type="ECO:0000313" key="2">
    <source>
        <dbReference type="Proteomes" id="UP000437862"/>
    </source>
</evidence>
<keyword evidence="2" id="KW-1185">Reference proteome</keyword>
<dbReference type="RefSeq" id="WP_145872746.1">
    <property type="nucleotide sequence ID" value="NZ_CP046904.1"/>
</dbReference>
<dbReference type="Proteomes" id="UP000437862">
    <property type="component" value="Chromosome"/>
</dbReference>
<name>A0ABX6FX84_9BURK</name>
<evidence type="ECO:0008006" key="3">
    <source>
        <dbReference type="Google" id="ProtNLM"/>
    </source>
</evidence>
<protein>
    <recommendedName>
        <fullName evidence="3">SMI1/KNR4 family protein</fullName>
    </recommendedName>
</protein>
<proteinExistence type="predicted"/>
<dbReference type="EMBL" id="CP046904">
    <property type="protein sequence ID" value="QGZ41356.1"/>
    <property type="molecule type" value="Genomic_DNA"/>
</dbReference>
<reference evidence="1 2" key="1">
    <citation type="submission" date="2019-12" db="EMBL/GenBank/DDBJ databases">
        <title>Draft Genome Sequences of Six Type Strains of the Genus Massilia.</title>
        <authorList>
            <person name="Miess H."/>
            <person name="Frediansyah A."/>
            <person name="Goeker M."/>
            <person name="Gross H."/>
        </authorList>
    </citation>
    <scope>NUCLEOTIDE SEQUENCE [LARGE SCALE GENOMIC DNA]</scope>
    <source>
        <strain evidence="1 2">DSM 26639</strain>
    </source>
</reference>
<accession>A0ABX6FX84</accession>
<evidence type="ECO:0000313" key="1">
    <source>
        <dbReference type="EMBL" id="QGZ41356.1"/>
    </source>
</evidence>
<organism evidence="1 2">
    <name type="scientific">Pseudoduganella flava</name>
    <dbReference type="NCBI Taxonomy" id="871742"/>
    <lineage>
        <taxon>Bacteria</taxon>
        <taxon>Pseudomonadati</taxon>
        <taxon>Pseudomonadota</taxon>
        <taxon>Betaproteobacteria</taxon>
        <taxon>Burkholderiales</taxon>
        <taxon>Oxalobacteraceae</taxon>
        <taxon>Telluria group</taxon>
        <taxon>Pseudoduganella</taxon>
    </lineage>
</organism>
<sequence>MEKDRIGSLLMHHCDFAKKLSSDERKQIVARLRDNLDVDIEVGNPWDSVEAPDGVYRTDGWAVIPEYIGESSCLVFSPGAREIWNFSSGGALLDFLSNSPALEYYVCDLACSFLLCCNHHDYVIGWGKAQQWVANLS</sequence>